<dbReference type="EMBL" id="ASRX01000021">
    <property type="protein sequence ID" value="EYF05748.1"/>
    <property type="molecule type" value="Genomic_DNA"/>
</dbReference>
<dbReference type="InterPro" id="IPR029069">
    <property type="entry name" value="HotDog_dom_sf"/>
</dbReference>
<sequence length="193" mass="21480">MPGPSRFFVPGLPRVATPLRFADDAEFMADLPYDPSVLFCDALLEADPEQSMIRCRIPTDRPMPLVEAQRAHPLRHPRHVAGAIMVHASGMMGFVHAYYLLGLRHRDGWIGYGTHLHQVVFRKLVSPGTPIEATCVAVRGRLGTQKHLIRYRFEMRHEGAVCYEGEQTAVWIRVEEGADPASLMNAEPGGDPG</sequence>
<keyword evidence="2" id="KW-1185">Reference proteome</keyword>
<evidence type="ECO:0000313" key="2">
    <source>
        <dbReference type="Proteomes" id="UP000019678"/>
    </source>
</evidence>
<protein>
    <submittedName>
        <fullName evidence="1">S-adenosylmethionine decarboxylase</fullName>
    </submittedName>
</protein>
<name>A0A017T900_9BACT</name>
<comment type="caution">
    <text evidence="1">The sequence shown here is derived from an EMBL/GenBank/DDBJ whole genome shotgun (WGS) entry which is preliminary data.</text>
</comment>
<dbReference type="AlphaFoldDB" id="A0A017T900"/>
<dbReference type="eggNOG" id="COG0764">
    <property type="taxonomic scope" value="Bacteria"/>
</dbReference>
<dbReference type="STRING" id="1192034.CAP_3038"/>
<dbReference type="Gene3D" id="3.10.129.10">
    <property type="entry name" value="Hotdog Thioesterase"/>
    <property type="match status" value="1"/>
</dbReference>
<dbReference type="Proteomes" id="UP000019678">
    <property type="component" value="Unassembled WGS sequence"/>
</dbReference>
<proteinExistence type="predicted"/>
<organism evidence="1 2">
    <name type="scientific">Chondromyces apiculatus DSM 436</name>
    <dbReference type="NCBI Taxonomy" id="1192034"/>
    <lineage>
        <taxon>Bacteria</taxon>
        <taxon>Pseudomonadati</taxon>
        <taxon>Myxococcota</taxon>
        <taxon>Polyangia</taxon>
        <taxon>Polyangiales</taxon>
        <taxon>Polyangiaceae</taxon>
        <taxon>Chondromyces</taxon>
    </lineage>
</organism>
<gene>
    <name evidence="1" type="ORF">CAP_3038</name>
</gene>
<evidence type="ECO:0000313" key="1">
    <source>
        <dbReference type="EMBL" id="EYF05748.1"/>
    </source>
</evidence>
<dbReference type="RefSeq" id="WP_044241415.1">
    <property type="nucleotide sequence ID" value="NZ_ASRX01000021.1"/>
</dbReference>
<reference evidence="1 2" key="1">
    <citation type="submission" date="2013-05" db="EMBL/GenBank/DDBJ databases">
        <title>Genome assembly of Chondromyces apiculatus DSM 436.</title>
        <authorList>
            <person name="Sharma G."/>
            <person name="Khatri I."/>
            <person name="Kaur C."/>
            <person name="Mayilraj S."/>
            <person name="Subramanian S."/>
        </authorList>
    </citation>
    <scope>NUCLEOTIDE SEQUENCE [LARGE SCALE GENOMIC DNA]</scope>
    <source>
        <strain evidence="1 2">DSM 436</strain>
    </source>
</reference>
<accession>A0A017T900</accession>
<dbReference type="SUPFAM" id="SSF54637">
    <property type="entry name" value="Thioesterase/thiol ester dehydrase-isomerase"/>
    <property type="match status" value="1"/>
</dbReference>